<proteinExistence type="predicted"/>
<evidence type="ECO:0000313" key="2">
    <source>
        <dbReference type="EMBL" id="KJU87312.1"/>
    </source>
</evidence>
<evidence type="ECO:0000256" key="1">
    <source>
        <dbReference type="SAM" id="Phobius"/>
    </source>
</evidence>
<dbReference type="EMBL" id="LACI01000231">
    <property type="protein sequence ID" value="KJU87312.1"/>
    <property type="molecule type" value="Genomic_DNA"/>
</dbReference>
<sequence length="81" mass="8345">MLVIVALTPATSFCQPPTKSLSLARLSSSPLAAALIMASVSVSNSLIILTIALRLPLMVLKSPLYVSVIVGGISPLLILST</sequence>
<gene>
    <name evidence="2" type="ORF">MBAV_000495</name>
</gene>
<evidence type="ECO:0000313" key="3">
    <source>
        <dbReference type="Proteomes" id="UP000033423"/>
    </source>
</evidence>
<comment type="caution">
    <text evidence="2">The sequence shown here is derived from an EMBL/GenBank/DDBJ whole genome shotgun (WGS) entry which is preliminary data.</text>
</comment>
<keyword evidence="3" id="KW-1185">Reference proteome</keyword>
<organism evidence="2 3">
    <name type="scientific">Candidatus Magnetobacterium bavaricum</name>
    <dbReference type="NCBI Taxonomy" id="29290"/>
    <lineage>
        <taxon>Bacteria</taxon>
        <taxon>Pseudomonadati</taxon>
        <taxon>Nitrospirota</taxon>
        <taxon>Thermodesulfovibrionia</taxon>
        <taxon>Thermodesulfovibrionales</taxon>
        <taxon>Candidatus Magnetobacteriaceae</taxon>
        <taxon>Candidatus Magnetobacterium</taxon>
    </lineage>
</organism>
<reference evidence="2 3" key="1">
    <citation type="submission" date="2015-02" db="EMBL/GenBank/DDBJ databases">
        <title>Single-cell genomics of uncultivated deep-branching MTB reveals a conserved set of magnetosome genes.</title>
        <authorList>
            <person name="Kolinko S."/>
            <person name="Richter M."/>
            <person name="Glockner F.O."/>
            <person name="Brachmann A."/>
            <person name="Schuler D."/>
        </authorList>
    </citation>
    <scope>NUCLEOTIDE SEQUENCE [LARGE SCALE GENOMIC DNA]</scope>
    <source>
        <strain evidence="2">TM-1</strain>
    </source>
</reference>
<protein>
    <submittedName>
        <fullName evidence="2">Membrane protein</fullName>
    </submittedName>
</protein>
<keyword evidence="1" id="KW-1133">Transmembrane helix</keyword>
<accession>A0A0F3GZQ9</accession>
<name>A0A0F3GZQ9_9BACT</name>
<dbReference type="AlphaFoldDB" id="A0A0F3GZQ9"/>
<keyword evidence="1" id="KW-0472">Membrane</keyword>
<dbReference type="Proteomes" id="UP000033423">
    <property type="component" value="Unassembled WGS sequence"/>
</dbReference>
<feature type="transmembrane region" description="Helical" evidence="1">
    <location>
        <begin position="30"/>
        <end position="52"/>
    </location>
</feature>
<keyword evidence="1" id="KW-0812">Transmembrane</keyword>
<feature type="transmembrane region" description="Helical" evidence="1">
    <location>
        <begin position="64"/>
        <end position="80"/>
    </location>
</feature>